<proteinExistence type="predicted"/>
<evidence type="ECO:0008006" key="3">
    <source>
        <dbReference type="Google" id="ProtNLM"/>
    </source>
</evidence>
<dbReference type="EMBL" id="JABBMI010000055">
    <property type="protein sequence ID" value="NMK54023.1"/>
    <property type="molecule type" value="Genomic_DNA"/>
</dbReference>
<evidence type="ECO:0000313" key="2">
    <source>
        <dbReference type="Proteomes" id="UP000538955"/>
    </source>
</evidence>
<sequence length="58" mass="6941">MWKTKEFRAGNRIDNQINNFLEENKIKHWSVAGYQVMKSPRSNEVLSNVLIQYEELDK</sequence>
<protein>
    <recommendedName>
        <fullName evidence="3">Phage protein</fullName>
    </recommendedName>
</protein>
<reference evidence="1 2" key="1">
    <citation type="submission" date="2020-04" db="EMBL/GenBank/DDBJ databases">
        <title>The Epidemiology and Molecular Characteristics of Linezolid-Resistant Staphylococcus capitis in Huashan Hospital, Shanghai.</title>
        <authorList>
            <person name="Ding L."/>
            <person name="Li P."/>
            <person name="Yang Y."/>
            <person name="Lin D."/>
            <person name="Xu X."/>
        </authorList>
    </citation>
    <scope>NUCLEOTIDE SEQUENCE [LARGE SCALE GENOMIC DNA]</scope>
    <source>
        <strain evidence="1 2">17-84</strain>
    </source>
</reference>
<organism evidence="1 2">
    <name type="scientific">Staphylococcus capitis</name>
    <dbReference type="NCBI Taxonomy" id="29388"/>
    <lineage>
        <taxon>Bacteria</taxon>
        <taxon>Bacillati</taxon>
        <taxon>Bacillota</taxon>
        <taxon>Bacilli</taxon>
        <taxon>Bacillales</taxon>
        <taxon>Staphylococcaceae</taxon>
        <taxon>Staphylococcus</taxon>
    </lineage>
</organism>
<comment type="caution">
    <text evidence="1">The sequence shown here is derived from an EMBL/GenBank/DDBJ whole genome shotgun (WGS) entry which is preliminary data.</text>
</comment>
<name>A0ABX1ST01_STACP</name>
<keyword evidence="2" id="KW-1185">Reference proteome</keyword>
<dbReference type="RefSeq" id="WP_168992985.1">
    <property type="nucleotide sequence ID" value="NZ_JABBMI010000055.1"/>
</dbReference>
<evidence type="ECO:0000313" key="1">
    <source>
        <dbReference type="EMBL" id="NMK54023.1"/>
    </source>
</evidence>
<gene>
    <name evidence="1" type="ORF">HHM24_04550</name>
</gene>
<dbReference type="Proteomes" id="UP000538955">
    <property type="component" value="Unassembled WGS sequence"/>
</dbReference>
<accession>A0ABX1ST01</accession>